<dbReference type="GO" id="GO:0003677">
    <property type="term" value="F:DNA binding"/>
    <property type="evidence" value="ECO:0007669"/>
    <property type="project" value="UniProtKB-KW"/>
</dbReference>
<reference evidence="11" key="1">
    <citation type="journal article" date="2014" name="Genome Announc.">
        <title>Genome sequence and annotation of Acremonium chrysogenum, producer of the beta-lactam antibiotic cephalosporin C.</title>
        <authorList>
            <person name="Terfehr D."/>
            <person name="Dahlmann T.A."/>
            <person name="Specht T."/>
            <person name="Zadra I."/>
            <person name="Kuernsteiner H."/>
            <person name="Kueck U."/>
        </authorList>
    </citation>
    <scope>NUCLEOTIDE SEQUENCE [LARGE SCALE GENOMIC DNA]</scope>
    <source>
        <strain evidence="11">ATCC 11550 / CBS 779.69 / DSM 880 / IAM 14645 / JCM 23072 / IMI 49137</strain>
    </source>
</reference>
<sequence>MNPRTTLPAKTTARCSAVRISNPCDSCVVRRVKCGVERPCHECRKRGLDCTSLRARKKRGPKGPRPSTSERARARLYQQRRAAAVLAADKQSEAAFSPSITTNSPDDDDGAAAGDRDQGADDKHQSDHQEVAVQGSSGFRSLLGASNCCMTCHSPGKHHHQHRRIPLSTYYHFIDIFHTRLYPIWPVVSPNRLMADMAFNENDHSAFALASALCAATISQLRLREHHTTESPAHDTVSSLTFAQEAERFRSAYDYREDCGLPSLLTAFFLHMYYSNANKLRTAALLLREAITCCHTLELHRSDTLTALGSAEQSLCLRVYWLLFISELTFAAQNGLPTIMQPIDAMPHYEHDHKGADLRAFMSLTRLFSFLRTPARAMAGGGGTHGDMATAGTDLAAVQAKLASDGHDAALNETQRVDLCVTRQWIRILTWEYMTRRFPMSCHTDDPAFSLLLPVQIGREVLSFMATVNSSFILAHGYGMELKIFRMADAILDIMMCAPSSTSSNGRMVAGAGDVLSSLQKIVFMVGGEQSEFFGRLQRRLATFAVASGVDPCRMLSAAEVVDGQGAEGRGVVDDDGDRAEWPWGSRYSGF</sequence>
<evidence type="ECO:0000256" key="7">
    <source>
        <dbReference type="ARBA" id="ARBA00023242"/>
    </source>
</evidence>
<dbReference type="HOGENOM" id="CLU_016574_7_2_1"/>
<keyword evidence="6" id="KW-0804">Transcription</keyword>
<dbReference type="CDD" id="cd00067">
    <property type="entry name" value="GAL4"/>
    <property type="match status" value="1"/>
</dbReference>
<evidence type="ECO:0000256" key="6">
    <source>
        <dbReference type="ARBA" id="ARBA00023163"/>
    </source>
</evidence>
<evidence type="ECO:0000259" key="9">
    <source>
        <dbReference type="PROSITE" id="PS50048"/>
    </source>
</evidence>
<dbReference type="EMBL" id="JPKY01000036">
    <property type="protein sequence ID" value="KFH45178.1"/>
    <property type="molecule type" value="Genomic_DNA"/>
</dbReference>
<evidence type="ECO:0000256" key="2">
    <source>
        <dbReference type="ARBA" id="ARBA00022723"/>
    </source>
</evidence>
<evidence type="ECO:0000313" key="10">
    <source>
        <dbReference type="EMBL" id="KFH45178.1"/>
    </source>
</evidence>
<keyword evidence="3" id="KW-0862">Zinc</keyword>
<dbReference type="GO" id="GO:0008270">
    <property type="term" value="F:zinc ion binding"/>
    <property type="evidence" value="ECO:0007669"/>
    <property type="project" value="InterPro"/>
</dbReference>
<dbReference type="Pfam" id="PF00172">
    <property type="entry name" value="Zn_clus"/>
    <property type="match status" value="1"/>
</dbReference>
<dbReference type="AlphaFoldDB" id="A0A086T746"/>
<keyword evidence="7" id="KW-0539">Nucleus</keyword>
<proteinExistence type="predicted"/>
<evidence type="ECO:0000313" key="11">
    <source>
        <dbReference type="Proteomes" id="UP000029964"/>
    </source>
</evidence>
<dbReference type="Proteomes" id="UP000029964">
    <property type="component" value="Unassembled WGS sequence"/>
</dbReference>
<comment type="caution">
    <text evidence="10">The sequence shown here is derived from an EMBL/GenBank/DDBJ whole genome shotgun (WGS) entry which is preliminary data.</text>
</comment>
<dbReference type="Gene3D" id="4.10.240.10">
    <property type="entry name" value="Zn(2)-C6 fungal-type DNA-binding domain"/>
    <property type="match status" value="1"/>
</dbReference>
<protein>
    <submittedName>
        <fullName evidence="10">Sucrose utilization protein-like protein</fullName>
    </submittedName>
</protein>
<organism evidence="10 11">
    <name type="scientific">Hapsidospora chrysogenum (strain ATCC 11550 / CBS 779.69 / DSM 880 / IAM 14645 / JCM 23072 / IMI 49137)</name>
    <name type="common">Acremonium chrysogenum</name>
    <dbReference type="NCBI Taxonomy" id="857340"/>
    <lineage>
        <taxon>Eukaryota</taxon>
        <taxon>Fungi</taxon>
        <taxon>Dikarya</taxon>
        <taxon>Ascomycota</taxon>
        <taxon>Pezizomycotina</taxon>
        <taxon>Sordariomycetes</taxon>
        <taxon>Hypocreomycetidae</taxon>
        <taxon>Hypocreales</taxon>
        <taxon>Bionectriaceae</taxon>
        <taxon>Hapsidospora</taxon>
    </lineage>
</organism>
<dbReference type="PANTHER" id="PTHR31668:SF18">
    <property type="entry name" value="MALTOSE FERMENTATION REGULATORY PROTEIN MAL13-RELATED"/>
    <property type="match status" value="1"/>
</dbReference>
<dbReference type="OrthoDB" id="2534600at2759"/>
<keyword evidence="4" id="KW-0805">Transcription regulation</keyword>
<keyword evidence="11" id="KW-1185">Reference proteome</keyword>
<dbReference type="InterPro" id="IPR036864">
    <property type="entry name" value="Zn2-C6_fun-type_DNA-bd_sf"/>
</dbReference>
<dbReference type="GO" id="GO:0006351">
    <property type="term" value="P:DNA-templated transcription"/>
    <property type="evidence" value="ECO:0007669"/>
    <property type="project" value="InterPro"/>
</dbReference>
<dbReference type="InterPro" id="IPR001138">
    <property type="entry name" value="Zn2Cys6_DnaBD"/>
</dbReference>
<name>A0A086T746_HAPC1</name>
<dbReference type="SUPFAM" id="SSF57701">
    <property type="entry name" value="Zn2/Cys6 DNA-binding domain"/>
    <property type="match status" value="1"/>
</dbReference>
<keyword evidence="5" id="KW-0238">DNA-binding</keyword>
<keyword evidence="2" id="KW-0479">Metal-binding</keyword>
<dbReference type="PROSITE" id="PS50048">
    <property type="entry name" value="ZN2_CY6_FUNGAL_2"/>
    <property type="match status" value="1"/>
</dbReference>
<dbReference type="InterPro" id="IPR050797">
    <property type="entry name" value="Carb_Metab_Trans_Reg"/>
</dbReference>
<evidence type="ECO:0000256" key="5">
    <source>
        <dbReference type="ARBA" id="ARBA00023125"/>
    </source>
</evidence>
<dbReference type="InterPro" id="IPR007219">
    <property type="entry name" value="XnlR_reg_dom"/>
</dbReference>
<evidence type="ECO:0000256" key="8">
    <source>
        <dbReference type="SAM" id="MobiDB-lite"/>
    </source>
</evidence>
<dbReference type="GO" id="GO:0005634">
    <property type="term" value="C:nucleus"/>
    <property type="evidence" value="ECO:0007669"/>
    <property type="project" value="UniProtKB-SubCell"/>
</dbReference>
<feature type="compositionally biased region" description="Basic and acidic residues" evidence="8">
    <location>
        <begin position="114"/>
        <end position="130"/>
    </location>
</feature>
<dbReference type="GO" id="GO:0000981">
    <property type="term" value="F:DNA-binding transcription factor activity, RNA polymerase II-specific"/>
    <property type="evidence" value="ECO:0007669"/>
    <property type="project" value="InterPro"/>
</dbReference>
<dbReference type="CDD" id="cd12148">
    <property type="entry name" value="fungal_TF_MHR"/>
    <property type="match status" value="1"/>
</dbReference>
<gene>
    <name evidence="10" type="ORF">ACRE_040100</name>
</gene>
<feature type="region of interest" description="Disordered" evidence="8">
    <location>
        <begin position="80"/>
        <end position="133"/>
    </location>
</feature>
<evidence type="ECO:0000256" key="4">
    <source>
        <dbReference type="ARBA" id="ARBA00023015"/>
    </source>
</evidence>
<evidence type="ECO:0000256" key="1">
    <source>
        <dbReference type="ARBA" id="ARBA00004123"/>
    </source>
</evidence>
<comment type="subcellular location">
    <subcellularLocation>
        <location evidence="1">Nucleus</location>
    </subcellularLocation>
</comment>
<evidence type="ECO:0000256" key="3">
    <source>
        <dbReference type="ARBA" id="ARBA00022833"/>
    </source>
</evidence>
<feature type="domain" description="Zn(2)-C6 fungal-type" evidence="9">
    <location>
        <begin position="23"/>
        <end position="52"/>
    </location>
</feature>
<dbReference type="Pfam" id="PF04082">
    <property type="entry name" value="Fungal_trans"/>
    <property type="match status" value="1"/>
</dbReference>
<dbReference type="SMART" id="SM00066">
    <property type="entry name" value="GAL4"/>
    <property type="match status" value="1"/>
</dbReference>
<dbReference type="PANTHER" id="PTHR31668">
    <property type="entry name" value="GLUCOSE TRANSPORT TRANSCRIPTION REGULATOR RGT1-RELATED-RELATED"/>
    <property type="match status" value="1"/>
</dbReference>
<accession>A0A086T746</accession>